<dbReference type="SUPFAM" id="SSF81383">
    <property type="entry name" value="F-box domain"/>
    <property type="match status" value="1"/>
</dbReference>
<name>A0A397T402_9GLOM</name>
<sequence length="239" mass="28117">MSKLNKDVLFLILEELQTDRKSLYSCLLVNKAWCEIIVPILWKNPLKYSLNLIISHLSNETRGYLKSQGIDLSSIVQRKPSFNYIRFVRYLDLIRLEGIIQTINIEEYKISIMTNEILKLFINRDTKFTHLYIPSHFNYQIHLILGAEYCFSGLKFLYCCTDNTNQNILEGLAQISRSTRKLELYVFSNNNFGIIKLIEAQKNLNEVLFYCQNKSIRKALEDSLNKHLNTVKYIFHMLS</sequence>
<keyword evidence="2" id="KW-1185">Reference proteome</keyword>
<dbReference type="OrthoDB" id="2317223at2759"/>
<evidence type="ECO:0000313" key="2">
    <source>
        <dbReference type="Proteomes" id="UP000265703"/>
    </source>
</evidence>
<dbReference type="AlphaFoldDB" id="A0A397T402"/>
<dbReference type="EMBL" id="QKYT01000115">
    <property type="protein sequence ID" value="RIA92893.1"/>
    <property type="molecule type" value="Genomic_DNA"/>
</dbReference>
<accession>A0A397T402</accession>
<evidence type="ECO:0000313" key="1">
    <source>
        <dbReference type="EMBL" id="RIA92893.1"/>
    </source>
</evidence>
<dbReference type="InterPro" id="IPR036047">
    <property type="entry name" value="F-box-like_dom_sf"/>
</dbReference>
<gene>
    <name evidence="1" type="ORF">C1645_42226</name>
</gene>
<comment type="caution">
    <text evidence="1">The sequence shown here is derived from an EMBL/GenBank/DDBJ whole genome shotgun (WGS) entry which is preliminary data.</text>
</comment>
<dbReference type="Proteomes" id="UP000265703">
    <property type="component" value="Unassembled WGS sequence"/>
</dbReference>
<protein>
    <recommendedName>
        <fullName evidence="3">F-box domain-containing protein</fullName>
    </recommendedName>
</protein>
<evidence type="ECO:0008006" key="3">
    <source>
        <dbReference type="Google" id="ProtNLM"/>
    </source>
</evidence>
<organism evidence="1 2">
    <name type="scientific">Glomus cerebriforme</name>
    <dbReference type="NCBI Taxonomy" id="658196"/>
    <lineage>
        <taxon>Eukaryota</taxon>
        <taxon>Fungi</taxon>
        <taxon>Fungi incertae sedis</taxon>
        <taxon>Mucoromycota</taxon>
        <taxon>Glomeromycotina</taxon>
        <taxon>Glomeromycetes</taxon>
        <taxon>Glomerales</taxon>
        <taxon>Glomeraceae</taxon>
        <taxon>Glomus</taxon>
    </lineage>
</organism>
<reference evidence="1 2" key="1">
    <citation type="submission" date="2018-06" db="EMBL/GenBank/DDBJ databases">
        <title>Comparative genomics reveals the genomic features of Rhizophagus irregularis, R. cerebriforme, R. diaphanum and Gigaspora rosea, and their symbiotic lifestyle signature.</title>
        <authorList>
            <person name="Morin E."/>
            <person name="San Clemente H."/>
            <person name="Chen E.C.H."/>
            <person name="De La Providencia I."/>
            <person name="Hainaut M."/>
            <person name="Kuo A."/>
            <person name="Kohler A."/>
            <person name="Murat C."/>
            <person name="Tang N."/>
            <person name="Roy S."/>
            <person name="Loubradou J."/>
            <person name="Henrissat B."/>
            <person name="Grigoriev I.V."/>
            <person name="Corradi N."/>
            <person name="Roux C."/>
            <person name="Martin F.M."/>
        </authorList>
    </citation>
    <scope>NUCLEOTIDE SEQUENCE [LARGE SCALE GENOMIC DNA]</scope>
    <source>
        <strain evidence="1 2">DAOM 227022</strain>
    </source>
</reference>
<proteinExistence type="predicted"/>